<reference evidence="3 4" key="1">
    <citation type="submission" date="2023-10" db="EMBL/GenBank/DDBJ databases">
        <title>Virgibacillus soli CC-YMP-6 genome.</title>
        <authorList>
            <person name="Miliotis G."/>
            <person name="Sengupta P."/>
            <person name="Hameed A."/>
            <person name="Chuvochina M."/>
            <person name="Mcdonagh F."/>
            <person name="Simpson A.C."/>
            <person name="Singh N.K."/>
            <person name="Rekha P.D."/>
            <person name="Raman K."/>
            <person name="Hugenholtz P."/>
            <person name="Venkateswaran K."/>
        </authorList>
    </citation>
    <scope>NUCLEOTIDE SEQUENCE [LARGE SCALE GENOMIC DNA]</scope>
    <source>
        <strain evidence="3 4">CC-YMP-6</strain>
    </source>
</reference>
<evidence type="ECO:0000259" key="2">
    <source>
        <dbReference type="Pfam" id="PF00912"/>
    </source>
</evidence>
<protein>
    <submittedName>
        <fullName evidence="3">Biosynthetic peptidoglycan transglycosylase</fullName>
    </submittedName>
</protein>
<name>A0ABU5CPL2_9BACI</name>
<dbReference type="InterPro" id="IPR050396">
    <property type="entry name" value="Glycosyltr_51/Transpeptidase"/>
</dbReference>
<dbReference type="Proteomes" id="UP001275315">
    <property type="component" value="Unassembled WGS sequence"/>
</dbReference>
<gene>
    <name evidence="3" type="ORF">RWD45_06580</name>
</gene>
<dbReference type="Pfam" id="PF00912">
    <property type="entry name" value="Transgly"/>
    <property type="match status" value="1"/>
</dbReference>
<accession>A0ABU5CPL2</accession>
<dbReference type="PANTHER" id="PTHR32282:SF29">
    <property type="entry name" value="PENICILLIN-BINDING PROTEIN 1A"/>
    <property type="match status" value="1"/>
</dbReference>
<dbReference type="SUPFAM" id="SSF53955">
    <property type="entry name" value="Lysozyme-like"/>
    <property type="match status" value="1"/>
</dbReference>
<dbReference type="PANTHER" id="PTHR32282">
    <property type="entry name" value="BINDING PROTEIN TRANSPEPTIDASE, PUTATIVE-RELATED"/>
    <property type="match status" value="1"/>
</dbReference>
<feature type="domain" description="Glycosyl transferase family 51" evidence="2">
    <location>
        <begin position="34"/>
        <end position="195"/>
    </location>
</feature>
<evidence type="ECO:0000313" key="3">
    <source>
        <dbReference type="EMBL" id="MDY0408291.1"/>
    </source>
</evidence>
<dbReference type="InterPro" id="IPR036950">
    <property type="entry name" value="PBP_transglycosylase"/>
</dbReference>
<keyword evidence="1" id="KW-0808">Transferase</keyword>
<keyword evidence="4" id="KW-1185">Reference proteome</keyword>
<dbReference type="Gene3D" id="1.10.3810.10">
    <property type="entry name" value="Biosynthetic peptidoglycan transglycosylase-like"/>
    <property type="match status" value="1"/>
</dbReference>
<sequence>MAPFLHIIATAPSIDAEKLSDPFSSQVYDINVDLIADLAHDEKRTKIEYDDLPQNLIDAVTSTEDARFFQHHGIDLRRIGGAVLANFKRGFGAEGASTITQQVVERSFLTPEKKIKLKVQEMWLSLKLERQYSKEQILEMYLNKIFYGSHAYGVARAAEVYFGKTDLKELTLPEAAILAGLPQRPTAYNPFHDQNLQKNV</sequence>
<dbReference type="InterPro" id="IPR001264">
    <property type="entry name" value="Glyco_trans_51"/>
</dbReference>
<organism evidence="3 4">
    <name type="scientific">Paracerasibacillus soli</name>
    <dbReference type="NCBI Taxonomy" id="480284"/>
    <lineage>
        <taxon>Bacteria</taxon>
        <taxon>Bacillati</taxon>
        <taxon>Bacillota</taxon>
        <taxon>Bacilli</taxon>
        <taxon>Bacillales</taxon>
        <taxon>Bacillaceae</taxon>
        <taxon>Paracerasibacillus</taxon>
    </lineage>
</organism>
<evidence type="ECO:0000313" key="4">
    <source>
        <dbReference type="Proteomes" id="UP001275315"/>
    </source>
</evidence>
<evidence type="ECO:0000256" key="1">
    <source>
        <dbReference type="ARBA" id="ARBA00022679"/>
    </source>
</evidence>
<dbReference type="InterPro" id="IPR023346">
    <property type="entry name" value="Lysozyme-like_dom_sf"/>
</dbReference>
<proteinExistence type="predicted"/>
<dbReference type="EMBL" id="JAWDIQ010000001">
    <property type="protein sequence ID" value="MDY0408291.1"/>
    <property type="molecule type" value="Genomic_DNA"/>
</dbReference>
<comment type="caution">
    <text evidence="3">The sequence shown here is derived from an EMBL/GenBank/DDBJ whole genome shotgun (WGS) entry which is preliminary data.</text>
</comment>
<dbReference type="RefSeq" id="WP_320379036.1">
    <property type="nucleotide sequence ID" value="NZ_JAWDIQ010000001.1"/>
</dbReference>